<dbReference type="EMBL" id="LR796639">
    <property type="protein sequence ID" value="CAB4155943.1"/>
    <property type="molecule type" value="Genomic_DNA"/>
</dbReference>
<proteinExistence type="predicted"/>
<protein>
    <submittedName>
        <fullName evidence="1">Uncharacterized protein</fullName>
    </submittedName>
</protein>
<reference evidence="1" key="1">
    <citation type="submission" date="2020-04" db="EMBL/GenBank/DDBJ databases">
        <authorList>
            <person name="Chiriac C."/>
            <person name="Salcher M."/>
            <person name="Ghai R."/>
            <person name="Kavagutti S V."/>
        </authorList>
    </citation>
    <scope>NUCLEOTIDE SEQUENCE</scope>
</reference>
<organism evidence="1">
    <name type="scientific">uncultured Caudovirales phage</name>
    <dbReference type="NCBI Taxonomy" id="2100421"/>
    <lineage>
        <taxon>Viruses</taxon>
        <taxon>Duplodnaviria</taxon>
        <taxon>Heunggongvirae</taxon>
        <taxon>Uroviricota</taxon>
        <taxon>Caudoviricetes</taxon>
        <taxon>Peduoviridae</taxon>
        <taxon>Maltschvirus</taxon>
        <taxon>Maltschvirus maltsch</taxon>
    </lineage>
</organism>
<name>A0A6J5NAQ9_9CAUD</name>
<gene>
    <name evidence="1" type="ORF">UFOVP658_35</name>
</gene>
<evidence type="ECO:0000313" key="1">
    <source>
        <dbReference type="EMBL" id="CAB4155943.1"/>
    </source>
</evidence>
<sequence>MNGIPYSPVTVSQFKTTRVQPRFKWHEDKNFGTLEIETTSTLNGQEAHGITFGMYFDDKELFLVAAGMFLSTRTEFAGAEVNA</sequence>
<accession>A0A6J5NAQ9</accession>